<protein>
    <submittedName>
        <fullName evidence="3">Cell division protein FtsL</fullName>
    </submittedName>
</protein>
<keyword evidence="2" id="KW-0812">Transmembrane</keyword>
<dbReference type="EMBL" id="FUKR01000032">
    <property type="protein sequence ID" value="SJN27797.1"/>
    <property type="molecule type" value="Genomic_DNA"/>
</dbReference>
<accession>A0A1R4J6V8</accession>
<feature type="region of interest" description="Disordered" evidence="1">
    <location>
        <begin position="159"/>
        <end position="191"/>
    </location>
</feature>
<reference evidence="4" key="1">
    <citation type="submission" date="2017-02" db="EMBL/GenBank/DDBJ databases">
        <authorList>
            <person name="Dridi B."/>
        </authorList>
    </citation>
    <scope>NUCLEOTIDE SEQUENCE [LARGE SCALE GENOMIC DNA]</scope>
    <source>
        <strain evidence="4">EB411</strain>
    </source>
</reference>
<gene>
    <name evidence="3" type="ORF">FM119_05860</name>
</gene>
<evidence type="ECO:0000313" key="4">
    <source>
        <dbReference type="Proteomes" id="UP000196778"/>
    </source>
</evidence>
<organism evidence="3 4">
    <name type="scientific">Mycetocola reblochoni REB411</name>
    <dbReference type="NCBI Taxonomy" id="1255698"/>
    <lineage>
        <taxon>Bacteria</taxon>
        <taxon>Bacillati</taxon>
        <taxon>Actinomycetota</taxon>
        <taxon>Actinomycetes</taxon>
        <taxon>Micrococcales</taxon>
        <taxon>Microbacteriaceae</taxon>
        <taxon>Mycetocola</taxon>
    </lineage>
</organism>
<dbReference type="OrthoDB" id="4792842at2"/>
<sequence length="191" mass="19407">MSATSTALAPELLPGGLPVDNPAPERHITAVPDAPGSRRRPRLTATLTALGGLGLIIVAQLVLGTALSHGAYEISALQTQERNLGWTLQDLNEDVQTISSPQNIARQAQEMGMIVDGSPAYLRLSDSAVLGVPGAATDDAAVPFGDAGMVGNSLLDAEDSAKTAPVDGSSSTATASGDVSLDDGLPTPVTR</sequence>
<dbReference type="RefSeq" id="WP_087136745.1">
    <property type="nucleotide sequence ID" value="NZ_FUKR01000032.1"/>
</dbReference>
<keyword evidence="4" id="KW-1185">Reference proteome</keyword>
<keyword evidence="3" id="KW-0132">Cell division</keyword>
<name>A0A1R4J6V8_9MICO</name>
<keyword evidence="2" id="KW-0472">Membrane</keyword>
<keyword evidence="3" id="KW-0131">Cell cycle</keyword>
<dbReference type="Proteomes" id="UP000196778">
    <property type="component" value="Unassembled WGS sequence"/>
</dbReference>
<feature type="transmembrane region" description="Helical" evidence="2">
    <location>
        <begin position="47"/>
        <end position="72"/>
    </location>
</feature>
<feature type="compositionally biased region" description="Low complexity" evidence="1">
    <location>
        <begin position="7"/>
        <end position="18"/>
    </location>
</feature>
<feature type="region of interest" description="Disordered" evidence="1">
    <location>
        <begin position="1"/>
        <end position="22"/>
    </location>
</feature>
<evidence type="ECO:0000256" key="2">
    <source>
        <dbReference type="SAM" id="Phobius"/>
    </source>
</evidence>
<dbReference type="AlphaFoldDB" id="A0A1R4J6V8"/>
<dbReference type="GO" id="GO:0051301">
    <property type="term" value="P:cell division"/>
    <property type="evidence" value="ECO:0007669"/>
    <property type="project" value="UniProtKB-KW"/>
</dbReference>
<evidence type="ECO:0000256" key="1">
    <source>
        <dbReference type="SAM" id="MobiDB-lite"/>
    </source>
</evidence>
<feature type="compositionally biased region" description="Polar residues" evidence="1">
    <location>
        <begin position="168"/>
        <end position="177"/>
    </location>
</feature>
<proteinExistence type="predicted"/>
<keyword evidence="2" id="KW-1133">Transmembrane helix</keyword>
<evidence type="ECO:0000313" key="3">
    <source>
        <dbReference type="EMBL" id="SJN27797.1"/>
    </source>
</evidence>